<organism evidence="1 2">
    <name type="scientific">Caballeronia sordidicola</name>
    <name type="common">Burkholderia sordidicola</name>
    <dbReference type="NCBI Taxonomy" id="196367"/>
    <lineage>
        <taxon>Bacteria</taxon>
        <taxon>Pseudomonadati</taxon>
        <taxon>Pseudomonadota</taxon>
        <taxon>Betaproteobacteria</taxon>
        <taxon>Burkholderiales</taxon>
        <taxon>Burkholderiaceae</taxon>
        <taxon>Caballeronia</taxon>
    </lineage>
</organism>
<evidence type="ECO:0000313" key="2">
    <source>
        <dbReference type="Proteomes" id="UP000195221"/>
    </source>
</evidence>
<reference evidence="1 2" key="1">
    <citation type="submission" date="2017-03" db="EMBL/GenBank/DDBJ databases">
        <title>Genome analysis of strain PAMC 26577.</title>
        <authorList>
            <person name="Oh H.-M."/>
            <person name="Yang J.-A."/>
        </authorList>
    </citation>
    <scope>NUCLEOTIDE SEQUENCE [LARGE SCALE GENOMIC DNA]</scope>
    <source>
        <strain evidence="1 2">PAMC 26577</strain>
    </source>
</reference>
<accession>A0A242M3V7</accession>
<dbReference type="EMBL" id="NBTZ01000174">
    <property type="protein sequence ID" value="OTP65704.1"/>
    <property type="molecule type" value="Genomic_DNA"/>
</dbReference>
<proteinExistence type="predicted"/>
<dbReference type="Proteomes" id="UP000195221">
    <property type="component" value="Unassembled WGS sequence"/>
</dbReference>
<dbReference type="AlphaFoldDB" id="A0A242M3V7"/>
<gene>
    <name evidence="1" type="ORF">PAMC26577_38915</name>
</gene>
<evidence type="ECO:0000313" key="1">
    <source>
        <dbReference type="EMBL" id="OTP65704.1"/>
    </source>
</evidence>
<name>A0A242M3V7_CABSO</name>
<protein>
    <submittedName>
        <fullName evidence="1">Uncharacterized protein</fullName>
    </submittedName>
</protein>
<comment type="caution">
    <text evidence="1">The sequence shown here is derived from an EMBL/GenBank/DDBJ whole genome shotgun (WGS) entry which is preliminary data.</text>
</comment>
<sequence length="39" mass="4234">MTLAVVVRVAQSRGFVSLDRVFCCIAPKVRSCSVHEVVA</sequence>